<dbReference type="GO" id="GO:0042597">
    <property type="term" value="C:periplasmic space"/>
    <property type="evidence" value="ECO:0007669"/>
    <property type="project" value="UniProtKB-SubCell"/>
</dbReference>
<dbReference type="PANTHER" id="PTHR34606">
    <property type="entry name" value="BON DOMAIN-CONTAINING PROTEIN"/>
    <property type="match status" value="1"/>
</dbReference>
<evidence type="ECO:0000256" key="5">
    <source>
        <dbReference type="ARBA" id="ARBA00070588"/>
    </source>
</evidence>
<dbReference type="InterPro" id="IPR014004">
    <property type="entry name" value="Transpt-assoc_nodulatn_dom_bac"/>
</dbReference>
<comment type="subcellular location">
    <subcellularLocation>
        <location evidence="1">Periplasm</location>
    </subcellularLocation>
</comment>
<feature type="signal peptide" evidence="6">
    <location>
        <begin position="1"/>
        <end position="29"/>
    </location>
</feature>
<keyword evidence="4" id="KW-0574">Periplasm</keyword>
<proteinExistence type="predicted"/>
<reference evidence="8 9" key="1">
    <citation type="submission" date="2017-09" db="EMBL/GenBank/DDBJ databases">
        <authorList>
            <person name="Ehlers B."/>
            <person name="Leendertz F.H."/>
        </authorList>
    </citation>
    <scope>NUCLEOTIDE SEQUENCE [LARGE SCALE GENOMIC DNA]</scope>
    <source>
        <strain evidence="8 9">CGMCC 1.10978</strain>
    </source>
</reference>
<dbReference type="InterPro" id="IPR051686">
    <property type="entry name" value="Lipoprotein_DolP"/>
</dbReference>
<evidence type="ECO:0000313" key="9">
    <source>
        <dbReference type="Proteomes" id="UP000219374"/>
    </source>
</evidence>
<dbReference type="RefSeq" id="WP_097120994.1">
    <property type="nucleotide sequence ID" value="NZ_OCND01000002.1"/>
</dbReference>
<evidence type="ECO:0000256" key="3">
    <source>
        <dbReference type="ARBA" id="ARBA00022737"/>
    </source>
</evidence>
<gene>
    <name evidence="8" type="ORF">SAMN06296416_102221</name>
</gene>
<dbReference type="AlphaFoldDB" id="A0A286D356"/>
<keyword evidence="3" id="KW-0677">Repeat</keyword>
<dbReference type="InterPro" id="IPR007055">
    <property type="entry name" value="BON_dom"/>
</dbReference>
<dbReference type="EMBL" id="OCND01000002">
    <property type="protein sequence ID" value="SOD53067.1"/>
    <property type="molecule type" value="Genomic_DNA"/>
</dbReference>
<evidence type="ECO:0000313" key="8">
    <source>
        <dbReference type="EMBL" id="SOD53067.1"/>
    </source>
</evidence>
<evidence type="ECO:0000256" key="4">
    <source>
        <dbReference type="ARBA" id="ARBA00022764"/>
    </source>
</evidence>
<dbReference type="FunFam" id="3.30.1340.30:FF:000001">
    <property type="entry name" value="Molecular chaperone OsmY"/>
    <property type="match status" value="1"/>
</dbReference>
<dbReference type="Pfam" id="PF04972">
    <property type="entry name" value="BON"/>
    <property type="match status" value="1"/>
</dbReference>
<dbReference type="SMART" id="SM00749">
    <property type="entry name" value="BON"/>
    <property type="match status" value="1"/>
</dbReference>
<dbReference type="PANTHER" id="PTHR34606:SF15">
    <property type="entry name" value="BON DOMAIN-CONTAINING PROTEIN"/>
    <property type="match status" value="1"/>
</dbReference>
<keyword evidence="9" id="KW-1185">Reference proteome</keyword>
<dbReference type="PROSITE" id="PS50914">
    <property type="entry name" value="BON"/>
    <property type="match status" value="1"/>
</dbReference>
<protein>
    <recommendedName>
        <fullName evidence="5">Osmotically-inducible protein Y</fullName>
    </recommendedName>
</protein>
<feature type="chain" id="PRO_5012267553" description="Osmotically-inducible protein Y" evidence="6">
    <location>
        <begin position="30"/>
        <end position="117"/>
    </location>
</feature>
<keyword evidence="2 6" id="KW-0732">Signal</keyword>
<name>A0A286D356_9GAMM</name>
<evidence type="ECO:0000259" key="7">
    <source>
        <dbReference type="PROSITE" id="PS50914"/>
    </source>
</evidence>
<evidence type="ECO:0000256" key="2">
    <source>
        <dbReference type="ARBA" id="ARBA00022729"/>
    </source>
</evidence>
<evidence type="ECO:0000256" key="1">
    <source>
        <dbReference type="ARBA" id="ARBA00004418"/>
    </source>
</evidence>
<accession>A0A286D356</accession>
<sequence length="117" mass="12139">MKNYRMVSRPLLVGTLSLALSFAAGNALANPPESEEAGSKSEQPVNDTWITTKVKADLLATEDVSGLDIKVETVNGQVHLSGSVSSQAQIDKAVEVARGIDGVTRVDASALSVASAD</sequence>
<dbReference type="Gene3D" id="3.30.1340.30">
    <property type="match status" value="1"/>
</dbReference>
<dbReference type="OrthoDB" id="8910395at2"/>
<feature type="domain" description="BON" evidence="7">
    <location>
        <begin position="46"/>
        <end position="115"/>
    </location>
</feature>
<organism evidence="8 9">
    <name type="scientific">Pseudoxanthomonas wuyuanensis</name>
    <dbReference type="NCBI Taxonomy" id="1073196"/>
    <lineage>
        <taxon>Bacteria</taxon>
        <taxon>Pseudomonadati</taxon>
        <taxon>Pseudomonadota</taxon>
        <taxon>Gammaproteobacteria</taxon>
        <taxon>Lysobacterales</taxon>
        <taxon>Lysobacteraceae</taxon>
        <taxon>Pseudoxanthomonas</taxon>
    </lineage>
</organism>
<dbReference type="Proteomes" id="UP000219374">
    <property type="component" value="Unassembled WGS sequence"/>
</dbReference>
<evidence type="ECO:0000256" key="6">
    <source>
        <dbReference type="SAM" id="SignalP"/>
    </source>
</evidence>